<keyword evidence="3" id="KW-1185">Reference proteome</keyword>
<accession>A0A6L2Q1L2</accession>
<feature type="region of interest" description="Disordered" evidence="1">
    <location>
        <begin position="41"/>
        <end position="106"/>
    </location>
</feature>
<protein>
    <submittedName>
        <fullName evidence="2">Uncharacterized protein</fullName>
    </submittedName>
</protein>
<organism evidence="2 3">
    <name type="scientific">Coptotermes formosanus</name>
    <name type="common">Formosan subterranean termite</name>
    <dbReference type="NCBI Taxonomy" id="36987"/>
    <lineage>
        <taxon>Eukaryota</taxon>
        <taxon>Metazoa</taxon>
        <taxon>Ecdysozoa</taxon>
        <taxon>Arthropoda</taxon>
        <taxon>Hexapoda</taxon>
        <taxon>Insecta</taxon>
        <taxon>Pterygota</taxon>
        <taxon>Neoptera</taxon>
        <taxon>Polyneoptera</taxon>
        <taxon>Dictyoptera</taxon>
        <taxon>Blattodea</taxon>
        <taxon>Blattoidea</taxon>
        <taxon>Termitoidae</taxon>
        <taxon>Rhinotermitidae</taxon>
        <taxon>Coptotermes</taxon>
    </lineage>
</organism>
<dbReference type="AlphaFoldDB" id="A0A6L2Q1L2"/>
<evidence type="ECO:0000313" key="2">
    <source>
        <dbReference type="EMBL" id="GFG38669.1"/>
    </source>
</evidence>
<feature type="compositionally biased region" description="Basic and acidic residues" evidence="1">
    <location>
        <begin position="64"/>
        <end position="81"/>
    </location>
</feature>
<name>A0A6L2Q1L2_COPFO</name>
<comment type="caution">
    <text evidence="2">The sequence shown here is derived from an EMBL/GenBank/DDBJ whole genome shotgun (WGS) entry which is preliminary data.</text>
</comment>
<proteinExistence type="predicted"/>
<dbReference type="EMBL" id="BLKM01012994">
    <property type="protein sequence ID" value="GFG38669.1"/>
    <property type="molecule type" value="Genomic_DNA"/>
</dbReference>
<feature type="non-terminal residue" evidence="2">
    <location>
        <position position="106"/>
    </location>
</feature>
<evidence type="ECO:0000313" key="3">
    <source>
        <dbReference type="Proteomes" id="UP000502823"/>
    </source>
</evidence>
<dbReference type="Proteomes" id="UP000502823">
    <property type="component" value="Unassembled WGS sequence"/>
</dbReference>
<dbReference type="InParanoid" id="A0A6L2Q1L2"/>
<sequence>MAVARFLMVQYLHFENRCLSTAAQYFIVTWEVPHAAFRRVDDSQHNRQRRHAVVPLPNPPSADTRSRGEPKRRTDPNDRHPRSSAPSSQRKVVDGDCKGGRHCCRA</sequence>
<evidence type="ECO:0000256" key="1">
    <source>
        <dbReference type="SAM" id="MobiDB-lite"/>
    </source>
</evidence>
<reference evidence="3" key="1">
    <citation type="submission" date="2020-01" db="EMBL/GenBank/DDBJ databases">
        <title>Draft genome sequence of the Termite Coptotermes fromosanus.</title>
        <authorList>
            <person name="Itakura S."/>
            <person name="Yosikawa Y."/>
            <person name="Umezawa K."/>
        </authorList>
    </citation>
    <scope>NUCLEOTIDE SEQUENCE [LARGE SCALE GENOMIC DNA]</scope>
</reference>
<gene>
    <name evidence="2" type="ORF">Cfor_01687</name>
</gene>